<organismHost>
    <name type="scientific">Gryllus campestris</name>
    <dbReference type="NCBI Taxonomy" id="58607"/>
</organismHost>
<reference evidence="2 3" key="10">
    <citation type="journal article" date="1994" name="Nucleic Acids Res.">
        <title>Identification of genes encoding zinc finger proteins, non-histone chromosomal HMG protein homologue, and a putative GTP phosphohydrolase in the genome of Chilo iridescent virus.</title>
        <authorList>
            <person name="Schnitzler P."/>
            <person name="Hug M."/>
            <person name="Handermann M."/>
            <person name="Janssen W."/>
            <person name="Koonin E.V."/>
            <person name="Delius H."/>
            <person name="Darai C."/>
        </authorList>
    </citation>
    <scope>NUCLEOTIDE SEQUENCE [LARGE SCALE GENOMIC DNA]</scope>
</reference>
<keyword evidence="1" id="KW-0472">Membrane</keyword>
<organism evidence="2 3">
    <name type="scientific">Invertebrate iridescent virus 6</name>
    <name type="common">IIV-6</name>
    <name type="synonym">Chilo iridescent virus</name>
    <dbReference type="NCBI Taxonomy" id="176652"/>
    <lineage>
        <taxon>Viruses</taxon>
        <taxon>Varidnaviria</taxon>
        <taxon>Bamfordvirae</taxon>
        <taxon>Nucleocytoviricota</taxon>
        <taxon>Megaviricetes</taxon>
        <taxon>Pimascovirales</taxon>
        <taxon>Pimascovirales incertae sedis</taxon>
        <taxon>Iridoviridae</taxon>
        <taxon>Betairidovirinae</taxon>
        <taxon>Iridovirus</taxon>
        <taxon>Iridovirus chilo1</taxon>
    </lineage>
</organism>
<reference evidence="2 3" key="5">
    <citation type="journal article" date="1992" name="Virus Genes">
        <title>Identification and mapping of origins of DNA replication within the DNA sequences of the genome of insect iridescent virus type 6.</title>
        <authorList>
            <person name="Handermann M."/>
            <person name="Schnitzler P."/>
            <person name="Rosen-Wolff A."/>
            <person name="Raab K."/>
            <person name="Sonntag K.C."/>
            <person name="Darai G."/>
        </authorList>
    </citation>
    <scope>NUCLEOTIDE SEQUENCE [LARGE SCALE GENOMIC DNA]</scope>
</reference>
<reference evidence="2 3" key="15">
    <citation type="journal article" date="2001" name="Virology">
        <title>Analysis of the first complete DNA sequence of an invertebrate iridovirus: coding strategy of the genome of Chilo iridescent virus.</title>
        <authorList>
            <person name="Jakob N.J."/>
            <person name="Muller K."/>
            <person name="Bahr U."/>
            <person name="Darai G."/>
        </authorList>
    </citation>
    <scope>NUCLEOTIDE SEQUENCE [LARGE SCALE GENOMIC DNA]</scope>
</reference>
<reference evidence="2 3" key="13">
    <citation type="journal article" date="1998" name="Virus Genes">
        <title>Identification of a thymidylate synthase gene within the genome of Chilo iridescent virus.</title>
        <authorList>
            <person name="Muller K."/>
            <person name="Tidona C.A."/>
            <person name="Bahr U."/>
            <person name="Darai G."/>
        </authorList>
    </citation>
    <scope>NUCLEOTIDE SEQUENCE [LARGE SCALE GENOMIC DNA]</scope>
</reference>
<dbReference type="RefSeq" id="NP_149499.1">
    <property type="nucleotide sequence ID" value="NC_003038.1"/>
</dbReference>
<keyword evidence="3" id="KW-1185">Reference proteome</keyword>
<reference evidence="2 3" key="7">
    <citation type="journal article" date="1993" name="J. Gen. Virol.">
        <title>Identification of the gene encoding the major capsid protein of insect iridescent virus type 6 by polymerase chain reaction.</title>
        <authorList>
            <person name="Stohwasser R."/>
            <person name="Raab K."/>
            <person name="Schnitzler P."/>
            <person name="Janssen W."/>
            <person name="Darai G."/>
        </authorList>
    </citation>
    <scope>NUCLEOTIDE SEQUENCE [LARGE SCALE GENOMIC DNA]</scope>
</reference>
<organismHost>
    <name type="scientific">Spodoptera frugiperda</name>
    <name type="common">Fall armyworm</name>
    <dbReference type="NCBI Taxonomy" id="7108"/>
</organismHost>
<evidence type="ECO:0000313" key="2">
    <source>
        <dbReference type="EMBL" id="AAK81971.1"/>
    </source>
</evidence>
<feature type="transmembrane region" description="Helical" evidence="1">
    <location>
        <begin position="6"/>
        <end position="30"/>
    </location>
</feature>
<keyword evidence="1" id="KW-1133">Transmembrane helix</keyword>
<reference evidence="2 3" key="2">
    <citation type="journal article" date="1986" name="Med. Microbiol. Immunol.">
        <title>Insect iridescent virus type 6 induced toxic degenerative hepatitis in mice.</title>
        <authorList>
            <person name="Lorbacher de Ruiz H."/>
            <person name="Gelderblom H."/>
            <person name="Hofmann W."/>
            <person name="Darai G."/>
        </authorList>
    </citation>
    <scope>NUCLEOTIDE SEQUENCE [LARGE SCALE GENOMIC DNA]</scope>
</reference>
<keyword evidence="1" id="KW-0812">Transmembrane</keyword>
<dbReference type="KEGG" id="vg:1733348"/>
<reference evidence="2 3" key="14">
    <citation type="journal article" date="1999" name="Virus Genes">
        <title>Identification of a gene cluster within the genome of Chilo iridescent virus encoding enzymes involved in viral DNA replication and processing.</title>
        <authorList>
            <person name="Muller K."/>
            <person name="Tidona C.A."/>
            <person name="Darai G."/>
        </authorList>
    </citation>
    <scope>NUCLEOTIDE SEQUENCE [LARGE SCALE GENOMIC DNA]</scope>
</reference>
<reference evidence="2 3" key="6">
    <citation type="journal article" date="1992" name="Virus Genes">
        <title>Characterization of the third origin of DNA replication of the genome of insect iridescent virus type 6.</title>
        <authorList>
            <person name="Sonntag K.C."/>
            <person name="Darai G."/>
        </authorList>
    </citation>
    <scope>NUCLEOTIDE SEQUENCE [LARGE SCALE GENOMIC DNA]</scope>
</reference>
<organismHost>
    <name type="scientific">Gryllus bimaculatus</name>
    <name type="common">Two-spotted cricket</name>
    <dbReference type="NCBI Taxonomy" id="6999"/>
</organismHost>
<evidence type="ECO:0000256" key="1">
    <source>
        <dbReference type="SAM" id="Phobius"/>
    </source>
</evidence>
<dbReference type="GeneID" id="1733348"/>
<name>Q91G61_IIV6</name>
<evidence type="ECO:0000313" key="3">
    <source>
        <dbReference type="Proteomes" id="UP000001359"/>
    </source>
</evidence>
<reference evidence="2 3" key="3">
    <citation type="journal article" date="1987" name="Virology">
        <title>Molecular cloning and physical mapping of the genome of insect iridescent virus type 6: further evidence for circular permutation of the viral genome.</title>
        <authorList>
            <person name="Schnitzler P."/>
            <person name="Soltau J.B."/>
            <person name="Fischer M."/>
            <person name="Reisner H."/>
            <person name="Scholz J."/>
            <person name="Delius H."/>
            <person name="Darai G."/>
        </authorList>
    </citation>
    <scope>NUCLEOTIDE SEQUENCE [LARGE SCALE GENOMIC DNA]</scope>
</reference>
<reference evidence="2 3" key="4">
    <citation type="journal article" date="1988" name="Virology">
        <title>Identification and characterization of the repetitive DNA element in the genome of insect iridescent virus type 6.</title>
        <authorList>
            <person name="Fischer M."/>
            <person name="Schnitzler P."/>
            <person name="Delius H."/>
            <person name="Darai G."/>
        </authorList>
    </citation>
    <scope>NUCLEOTIDE SEQUENCE [LARGE SCALE GENOMIC DNA]</scope>
</reference>
<organismHost>
    <name type="scientific">Acheta domesticus</name>
    <name type="common">House cricket</name>
    <dbReference type="NCBI Taxonomy" id="6997"/>
</organismHost>
<sequence length="42" mass="5015">MLVSHHLYNIILLIIYMDGKSILMVLLGHLEIEFHTQRLKMH</sequence>
<reference evidence="2 3" key="11">
    <citation type="journal article" date="1994" name="Virus Genes">
        <title>Chilo iridescent virus encodes a putative helicase belonging to a distinct family within the "DEAD/H" superfamily: implications for the evolution of large DNA viruses.</title>
        <authorList>
            <person name="Sonntag K.C."/>
            <person name="Schnitzler P."/>
            <person name="Koonin E.V."/>
            <person name="Darai G."/>
        </authorList>
    </citation>
    <scope>NUCLEOTIDE SEQUENCE [LARGE SCALE GENOMIC DNA]</scope>
</reference>
<organismHost>
    <name type="scientific">Chilo suppressalis</name>
    <name type="common">Asiatic rice borer moth</name>
    <dbReference type="NCBI Taxonomy" id="168631"/>
</organismHost>
<dbReference type="Proteomes" id="UP000001359">
    <property type="component" value="Segment"/>
</dbReference>
<reference evidence="2 3" key="9">
    <citation type="journal article" date="1994" name="J. Gen. Virol.">
        <title>Insect iridescent virus type 6 encodes a polypeptide related to the largest subunit of eukaryotic RNA polymerase II.</title>
        <authorList>
            <person name="Schnitzler P."/>
            <person name="Sonntag K.C."/>
            <person name="Muller M."/>
            <person name="Janssen W."/>
            <person name="Bugert J.J."/>
            <person name="Koonin E.V."/>
            <person name="Darai G."/>
        </authorList>
    </citation>
    <scope>NUCLEOTIDE SEQUENCE [LARGE SCALE GENOMIC DNA]</scope>
</reference>
<accession>Q91G61</accession>
<reference evidence="2 3" key="8">
    <citation type="journal article" date="1994" name="Intervirology">
        <title>Identification of the primary structure and the coding capacity of the genome of insect iridescent virus type 6 between the genome coordinates 0.310 and 0.347 (7990 bp).</title>
        <authorList>
            <person name="Sonntag K.C."/>
            <person name="Schnitzler P."/>
            <person name="Janssen W."/>
            <person name="Darai G."/>
        </authorList>
    </citation>
    <scope>NUCLEOTIDE SEQUENCE [LARGE SCALE GENOMIC DNA]</scope>
</reference>
<dbReference type="EMBL" id="AF303741">
    <property type="protein sequence ID" value="AAK81971.1"/>
    <property type="molecule type" value="Genomic_DNA"/>
</dbReference>
<proteinExistence type="predicted"/>
<reference evidence="2 3" key="1">
    <citation type="journal article" date="1984" name="J. Virol.">
        <title>DNA analysis of insect iridescent virus 6: evidence for circular permutation and terminal redundancy.</title>
        <authorList>
            <person name="Delius H."/>
            <person name="Darai G."/>
            <person name="Fluegel R.M."/>
        </authorList>
    </citation>
    <scope>NUCLEOTIDE SEQUENCE [LARGE SCALE GENOMIC DNA]</scope>
</reference>
<protein>
    <submittedName>
        <fullName evidence="2">036R</fullName>
    </submittedName>
</protein>
<reference evidence="2 3" key="12">
    <citation type="journal article" date="1997" name="Virus Genes">
        <title>The DNA sequence of Chilo iridescent virus between the genome coordinates 0.101 and 0.391; similarities in coding strategy between insect and vertebrate iridoviruses.</title>
        <authorList>
            <person name="Bahr U."/>
            <person name="Tidona C.A."/>
            <person name="Darai G."/>
        </authorList>
    </citation>
    <scope>NUCLEOTIDE SEQUENCE [LARGE SCALE GENOMIC DNA]</scope>
</reference>